<evidence type="ECO:0000256" key="2">
    <source>
        <dbReference type="ARBA" id="ARBA00007257"/>
    </source>
</evidence>
<evidence type="ECO:0000256" key="7">
    <source>
        <dbReference type="SAM" id="Phobius"/>
    </source>
</evidence>
<gene>
    <name evidence="9" type="ORF">E5347_11130</name>
</gene>
<keyword evidence="6" id="KW-0572">Peptidoglycan-anchor</keyword>
<evidence type="ECO:0000313" key="10">
    <source>
        <dbReference type="Proteomes" id="UP000306888"/>
    </source>
</evidence>
<dbReference type="InterPro" id="IPR011252">
    <property type="entry name" value="Fibrogen-bd_dom1"/>
</dbReference>
<keyword evidence="4" id="KW-0964">Secreted</keyword>
<dbReference type="NCBIfam" id="TIGR01451">
    <property type="entry name" value="B_ant_repeat"/>
    <property type="match status" value="1"/>
</dbReference>
<sequence>MKKTKKIAVTILGLFIIQLFSGIGHGDIVKAEENKVFRFIKSIELTDFNDKPLENAIDKSSDVRVKFNFEIPNIEEVQEGEIFTVNIPNQIELISNFDKELLDEDREVVAIAHFKKGGQIDIEFTEYAEAHSNVSGYFYLDTKFDRNNIGNNESEKLQFNFSGEAEPIEIEVKFKQDPVPESSIYKWSSGYNGAENEITWNIEFNKENVNLKNPIITDNIPFGQEYIKGTAKIDNSDDTSGFSYSEADSSDKEKSGTLTYAFNKETNKKHIISFKTRISDTSILPKEQGESIKLYNKAILDINGDIKESNEASVDVKTNYIEKFGNYNSNEKKIDWTIKVNNNALELNNLKVEDIIPTGLELIKYSFKVNNEVNNNYNYDEVNKKLDYTFNGTINTQQIITFSTVVDPKVYQSNDTKYFENTATIVGGLEGEPSASANVGVGSNILEKSAMGEYDAKNHYLKWKIEVNNNEVELVNPIISDSIPEGQKYVGGSFTIDGAPPDADKFNYKPALEGDTNKTETITYSFKKTINKKYVITFQTEVTDSSVYAGNVSKNYSNTVYMNAGNIDNGVKSTSEQKVTSNVIDKQSESYDSVSKEIIWKIIVNKNKTELGQVVVTDNIKIGQEYVEGSATINNNADNSRFTYTKADKDDKDKTGTLTYKFNDKINETYEITFKTKITDESVFYTNGKKIVKNNAEITGDVIPPNVSTEAKREIENSVIKKSADYQWGNDYIDWNVVINSNSISMGNVTIEDDLQEGLELDTTSIELYKQILDSNGNLVKGDIVELNENSVKYDTNTRKFIFNFPGKVSSSYLLTFRTNVVDKSKSPFTNKVNFKGEKTSENSTSDSVDVEFQSGGGGAVGTRGSITVTKVDKETQVKLKGAKFNLLDKYKNVIVTGETNEIGEVKFDKIKFDIPYYVEEISAPEGYLINEDNIQEFKIESSSGVKNIAYKFENTRIKGDLELLKLDKNNNPLKGAEFTIYDAADKGVTKGTTDENGVVKFEKLVYGNYYYVETKAPEGYILNSTKHPFTISENGAVIKETVNNEKILGNIKVVKVDEDNKFLLNAEITLFDSQGKKVQSLVSNENGEVTFDNIPYGDYEVKETKAPEGYNISKEVLKVRINGEETGLIYEAGKITNTKIKADIKINKLDQDENKVVGAEFTLYNNNDEVIGTTVTNEDGIAVFEDVVYGDYYIKETKTPEGYIGTDEKFDVSIKENNGDKSIEIENTRIKGNIEISKNDGNNNPLKGAEFTIYDSFDKEVAKATTDENGIAKFEDLVYGNYYYIETKAPEGYLLKTDKHDFTINENGITLKETIVNERILGNIKAFKIDEDNKFLANAELTLFDSQGNEVQSLVTNENGEVTFENIPYGDYEVKETKAPEGYNISEEILKVSVNGEESGLVYEAGKITNTKIKADIKINKLDQDGNKVIGAEFTLYNSADEVIGTAVTNEDGIAVFEDVVYGDYYIKETKTPEGYIGTDEKKEVSVKDNNSVYSYEIENTRIKGTVEIKKVDENGNPLKGAEFTLYNKDGKEISKSISDENGVIRFEAVDYGKYILKETKAPEGYIKDDIEVEVVIDSSKTQEFTFKNVKMKEAVNNGNIDNNNSLGKGNLPSTGDVFDVRLFILVGLALIVVGSGLLFKKKLKLNK</sequence>
<comment type="caution">
    <text evidence="9">The sequence shown here is derived from an EMBL/GenBank/DDBJ whole genome shotgun (WGS) entry which is preliminary data.</text>
</comment>
<dbReference type="Pfam" id="PF05737">
    <property type="entry name" value="Collagen_bind"/>
    <property type="match status" value="4"/>
</dbReference>
<dbReference type="RefSeq" id="WP_136007304.1">
    <property type="nucleotide sequence ID" value="NZ_SRYR01000005.1"/>
</dbReference>
<dbReference type="Pfam" id="PF17802">
    <property type="entry name" value="SpaA"/>
    <property type="match status" value="8"/>
</dbReference>
<dbReference type="PROSITE" id="PS50847">
    <property type="entry name" value="GRAM_POS_ANCHORING"/>
    <property type="match status" value="1"/>
</dbReference>
<protein>
    <submittedName>
        <fullName evidence="9">LPXTG cell wall anchor domain-containing protein</fullName>
    </submittedName>
</protein>
<keyword evidence="10" id="KW-1185">Reference proteome</keyword>
<dbReference type="InterPro" id="IPR013783">
    <property type="entry name" value="Ig-like_fold"/>
</dbReference>
<dbReference type="Gene3D" id="2.60.40.740">
    <property type="match status" value="5"/>
</dbReference>
<evidence type="ECO:0000256" key="6">
    <source>
        <dbReference type="ARBA" id="ARBA00023088"/>
    </source>
</evidence>
<name>A0A4S2DLJ6_9CLOT</name>
<dbReference type="SUPFAM" id="SSF49401">
    <property type="entry name" value="Bacterial adhesins"/>
    <property type="match status" value="6"/>
</dbReference>
<dbReference type="GO" id="GO:0007155">
    <property type="term" value="P:cell adhesion"/>
    <property type="evidence" value="ECO:0007669"/>
    <property type="project" value="InterPro"/>
</dbReference>
<dbReference type="InterPro" id="IPR047589">
    <property type="entry name" value="DUF11_rpt"/>
</dbReference>
<dbReference type="PANTHER" id="PTHR36108">
    <property type="entry name" value="COLOSSIN-B-RELATED"/>
    <property type="match status" value="1"/>
</dbReference>
<evidence type="ECO:0000256" key="3">
    <source>
        <dbReference type="ARBA" id="ARBA00022512"/>
    </source>
</evidence>
<dbReference type="PANTHER" id="PTHR36108:SF13">
    <property type="entry name" value="COLOSSIN-B-RELATED"/>
    <property type="match status" value="1"/>
</dbReference>
<dbReference type="InterPro" id="IPR008966">
    <property type="entry name" value="Adhesion_dom_sf"/>
</dbReference>
<evidence type="ECO:0000313" key="9">
    <source>
        <dbReference type="EMBL" id="TGY41861.1"/>
    </source>
</evidence>
<comment type="subcellular location">
    <subcellularLocation>
        <location evidence="1">Secreted</location>
        <location evidence="1">Cell wall</location>
        <topology evidence="1">Peptidoglycan-anchor</topology>
    </subcellularLocation>
</comment>
<comment type="similarity">
    <text evidence="2">Belongs to the serine-aspartate repeat-containing protein (SDr) family.</text>
</comment>
<evidence type="ECO:0000256" key="4">
    <source>
        <dbReference type="ARBA" id="ARBA00022525"/>
    </source>
</evidence>
<dbReference type="Gene3D" id="2.60.40.10">
    <property type="entry name" value="Immunoglobulins"/>
    <property type="match status" value="8"/>
</dbReference>
<dbReference type="Pfam" id="PF17961">
    <property type="entry name" value="Big_8"/>
    <property type="match status" value="1"/>
</dbReference>
<dbReference type="EMBL" id="SRYR01000005">
    <property type="protein sequence ID" value="TGY41861.1"/>
    <property type="molecule type" value="Genomic_DNA"/>
</dbReference>
<dbReference type="OrthoDB" id="3265073at2"/>
<dbReference type="InterPro" id="IPR019931">
    <property type="entry name" value="LPXTG_anchor"/>
</dbReference>
<proteinExistence type="inferred from homology"/>
<dbReference type="GO" id="GO:0005518">
    <property type="term" value="F:collagen binding"/>
    <property type="evidence" value="ECO:0007669"/>
    <property type="project" value="InterPro"/>
</dbReference>
<feature type="domain" description="Gram-positive cocci surface proteins LPxTG" evidence="8">
    <location>
        <begin position="1613"/>
        <end position="1649"/>
    </location>
</feature>
<evidence type="ECO:0000259" key="8">
    <source>
        <dbReference type="PROSITE" id="PS50847"/>
    </source>
</evidence>
<evidence type="ECO:0000256" key="1">
    <source>
        <dbReference type="ARBA" id="ARBA00004168"/>
    </source>
</evidence>
<reference evidence="9 10" key="1">
    <citation type="submission" date="2019-04" db="EMBL/GenBank/DDBJ databases">
        <title>Microbes associate with the intestines of laboratory mice.</title>
        <authorList>
            <person name="Navarre W."/>
            <person name="Wong E."/>
            <person name="Huang K."/>
            <person name="Tropini C."/>
            <person name="Ng K."/>
            <person name="Yu B."/>
        </authorList>
    </citation>
    <scope>NUCLEOTIDE SEQUENCE [LARGE SCALE GENOMIC DNA]</scope>
    <source>
        <strain evidence="9 10">NM50_B9-20</strain>
    </source>
</reference>
<keyword evidence="3" id="KW-0134">Cell wall</keyword>
<dbReference type="InterPro" id="IPR008456">
    <property type="entry name" value="Collagen-bd_dom"/>
</dbReference>
<dbReference type="SUPFAM" id="SSF49478">
    <property type="entry name" value="Cna protein B-type domain"/>
    <property type="match status" value="7"/>
</dbReference>
<dbReference type="Gene3D" id="2.60.40.1280">
    <property type="match status" value="1"/>
</dbReference>
<keyword evidence="7" id="KW-0472">Membrane</keyword>
<evidence type="ECO:0000256" key="5">
    <source>
        <dbReference type="ARBA" id="ARBA00022729"/>
    </source>
</evidence>
<keyword evidence="5" id="KW-0732">Signal</keyword>
<dbReference type="InterPro" id="IPR041033">
    <property type="entry name" value="SpaA_PFL_dom_1"/>
</dbReference>
<dbReference type="NCBIfam" id="TIGR01167">
    <property type="entry name" value="LPXTG_anchor"/>
    <property type="match status" value="1"/>
</dbReference>
<dbReference type="Proteomes" id="UP000306888">
    <property type="component" value="Unassembled WGS sequence"/>
</dbReference>
<organism evidence="9 10">
    <name type="scientific">Clostridium sartagoforme</name>
    <dbReference type="NCBI Taxonomy" id="84031"/>
    <lineage>
        <taxon>Bacteria</taxon>
        <taxon>Bacillati</taxon>
        <taxon>Bacillota</taxon>
        <taxon>Clostridia</taxon>
        <taxon>Eubacteriales</taxon>
        <taxon>Clostridiaceae</taxon>
        <taxon>Clostridium</taxon>
    </lineage>
</organism>
<feature type="transmembrane region" description="Helical" evidence="7">
    <location>
        <begin position="1622"/>
        <end position="1641"/>
    </location>
</feature>
<accession>A0A4S2DLJ6</accession>
<dbReference type="InterPro" id="IPR041171">
    <property type="entry name" value="SDR_Ig"/>
</dbReference>
<keyword evidence="7" id="KW-0812">Transmembrane</keyword>
<keyword evidence="7" id="KW-1133">Transmembrane helix</keyword>